<dbReference type="PROSITE" id="PS50110">
    <property type="entry name" value="RESPONSE_REGULATORY"/>
    <property type="match status" value="1"/>
</dbReference>
<dbReference type="AlphaFoldDB" id="A0AAD7L558"/>
<protein>
    <submittedName>
        <fullName evidence="7">Two-component response regulator</fullName>
    </submittedName>
</protein>
<keyword evidence="1" id="KW-0902">Two-component regulatory system</keyword>
<evidence type="ECO:0000313" key="8">
    <source>
        <dbReference type="Proteomes" id="UP001163823"/>
    </source>
</evidence>
<evidence type="ECO:0000256" key="4">
    <source>
        <dbReference type="PROSITE-ProRule" id="PRU00169"/>
    </source>
</evidence>
<evidence type="ECO:0000256" key="1">
    <source>
        <dbReference type="ARBA" id="ARBA00023012"/>
    </source>
</evidence>
<dbReference type="PANTHER" id="PTHR43874:SF58">
    <property type="entry name" value="TWO-COMPONENT RESPONSE REGULATOR-LIKE APRR8-RELATED"/>
    <property type="match status" value="1"/>
</dbReference>
<dbReference type="GO" id="GO:0009736">
    <property type="term" value="P:cytokinin-activated signaling pathway"/>
    <property type="evidence" value="ECO:0007669"/>
    <property type="project" value="InterPro"/>
</dbReference>
<dbReference type="PANTHER" id="PTHR43874">
    <property type="entry name" value="TWO-COMPONENT RESPONSE REGULATOR"/>
    <property type="match status" value="1"/>
</dbReference>
<accession>A0AAD7L558</accession>
<feature type="compositionally biased region" description="Polar residues" evidence="5">
    <location>
        <begin position="150"/>
        <end position="162"/>
    </location>
</feature>
<dbReference type="InterPro" id="IPR001789">
    <property type="entry name" value="Sig_transdc_resp-reg_receiver"/>
</dbReference>
<dbReference type="Pfam" id="PF00072">
    <property type="entry name" value="Response_reg"/>
    <property type="match status" value="1"/>
</dbReference>
<feature type="domain" description="Response regulatory" evidence="6">
    <location>
        <begin position="22"/>
        <end position="137"/>
    </location>
</feature>
<sequence>MESEKMNSIDLSMFSTPILGIRVLVVDCDSTSLAIISKMLGVLGYEVLTATGASDALSIAQEKRNELHFVLMEMHLPDMERYEFIEKMEQKSKLPFIIMTADSRGQSMLGALQKGAALYIRKPVTLYDLRTIWKLALVKRKEREMATGMLNSCQGESSQPNASDEDIESQPFMRKGQQTLQRAKRKEPEQIDKYEEEDAIDTTVLKKQKLDWVDDLNMKFLEGAHPEKILQNMIVPGLGKEKSSSHLQKYCLSSKWQHEAIQKALSTDSSGPSPTPNLEGSFLQCSEQQFVTCQPDFIDNFQMNICSCMSMYNVPGSARFPSHEVSSGHESSISTCNQQGFAYTTSSLAEININGEMAFQGEVEGDVGEIFKGEMALSNVCSVEDATHCPRLLSNDMQQQFSLLPTTPPPWKEERDTFEVDLGEIDDFTKGSTHQLWDEIFGYLIPGFDSSSKEVVKSPL</sequence>
<organism evidence="7 8">
    <name type="scientific">Quillaja saponaria</name>
    <name type="common">Soap bark tree</name>
    <dbReference type="NCBI Taxonomy" id="32244"/>
    <lineage>
        <taxon>Eukaryota</taxon>
        <taxon>Viridiplantae</taxon>
        <taxon>Streptophyta</taxon>
        <taxon>Embryophyta</taxon>
        <taxon>Tracheophyta</taxon>
        <taxon>Spermatophyta</taxon>
        <taxon>Magnoliopsida</taxon>
        <taxon>eudicotyledons</taxon>
        <taxon>Gunneridae</taxon>
        <taxon>Pentapetalae</taxon>
        <taxon>rosids</taxon>
        <taxon>fabids</taxon>
        <taxon>Fabales</taxon>
        <taxon>Quillajaceae</taxon>
        <taxon>Quillaja</taxon>
    </lineage>
</organism>
<keyword evidence="3" id="KW-0804">Transcription</keyword>
<evidence type="ECO:0000313" key="7">
    <source>
        <dbReference type="EMBL" id="KAJ7951061.1"/>
    </source>
</evidence>
<dbReference type="Proteomes" id="UP001163823">
    <property type="component" value="Chromosome 11"/>
</dbReference>
<dbReference type="EMBL" id="JARAOO010000011">
    <property type="protein sequence ID" value="KAJ7951061.1"/>
    <property type="molecule type" value="Genomic_DNA"/>
</dbReference>
<dbReference type="KEGG" id="qsa:O6P43_027161"/>
<name>A0AAD7L558_QUISA</name>
<dbReference type="Gene3D" id="3.40.50.2300">
    <property type="match status" value="1"/>
</dbReference>
<evidence type="ECO:0000256" key="2">
    <source>
        <dbReference type="ARBA" id="ARBA00023015"/>
    </source>
</evidence>
<evidence type="ECO:0000256" key="3">
    <source>
        <dbReference type="ARBA" id="ARBA00023163"/>
    </source>
</evidence>
<proteinExistence type="predicted"/>
<dbReference type="SUPFAM" id="SSF52172">
    <property type="entry name" value="CheY-like"/>
    <property type="match status" value="1"/>
</dbReference>
<evidence type="ECO:0000259" key="6">
    <source>
        <dbReference type="PROSITE" id="PS50110"/>
    </source>
</evidence>
<comment type="caution">
    <text evidence="4">Lacks conserved residue(s) required for the propagation of feature annotation.</text>
</comment>
<dbReference type="InterPro" id="IPR011006">
    <property type="entry name" value="CheY-like_superfamily"/>
</dbReference>
<keyword evidence="8" id="KW-1185">Reference proteome</keyword>
<dbReference type="GO" id="GO:0000160">
    <property type="term" value="P:phosphorelay signal transduction system"/>
    <property type="evidence" value="ECO:0007669"/>
    <property type="project" value="UniProtKB-KW"/>
</dbReference>
<feature type="region of interest" description="Disordered" evidence="5">
    <location>
        <begin position="150"/>
        <end position="194"/>
    </location>
</feature>
<dbReference type="Gene3D" id="1.10.10.60">
    <property type="entry name" value="Homeodomain-like"/>
    <property type="match status" value="1"/>
</dbReference>
<evidence type="ECO:0000256" key="5">
    <source>
        <dbReference type="SAM" id="MobiDB-lite"/>
    </source>
</evidence>
<keyword evidence="2" id="KW-0805">Transcription regulation</keyword>
<reference evidence="7" key="1">
    <citation type="journal article" date="2023" name="Science">
        <title>Elucidation of the pathway for biosynthesis of saponin adjuvants from the soapbark tree.</title>
        <authorList>
            <person name="Reed J."/>
            <person name="Orme A."/>
            <person name="El-Demerdash A."/>
            <person name="Owen C."/>
            <person name="Martin L.B.B."/>
            <person name="Misra R.C."/>
            <person name="Kikuchi S."/>
            <person name="Rejzek M."/>
            <person name="Martin A.C."/>
            <person name="Harkess A."/>
            <person name="Leebens-Mack J."/>
            <person name="Louveau T."/>
            <person name="Stephenson M.J."/>
            <person name="Osbourn A."/>
        </authorList>
    </citation>
    <scope>NUCLEOTIDE SEQUENCE</scope>
    <source>
        <tissue evidence="7">Leaf</tissue>
    </source>
</reference>
<gene>
    <name evidence="7" type="ORF">O6P43_027161</name>
</gene>
<dbReference type="SMART" id="SM00448">
    <property type="entry name" value="REC"/>
    <property type="match status" value="1"/>
</dbReference>
<dbReference type="InterPro" id="IPR045279">
    <property type="entry name" value="ARR-like"/>
</dbReference>
<comment type="caution">
    <text evidence="7">The sequence shown here is derived from an EMBL/GenBank/DDBJ whole genome shotgun (WGS) entry which is preliminary data.</text>
</comment>